<dbReference type="AlphaFoldDB" id="A0A1H2FAU2"/>
<name>A0A1H2FAU2_9BACT</name>
<dbReference type="Proteomes" id="UP000199608">
    <property type="component" value="Unassembled WGS sequence"/>
</dbReference>
<reference evidence="2" key="1">
    <citation type="submission" date="2016-10" db="EMBL/GenBank/DDBJ databases">
        <authorList>
            <person name="Varghese N."/>
            <person name="Submissions S."/>
        </authorList>
    </citation>
    <scope>NUCLEOTIDE SEQUENCE [LARGE SCALE GENOMIC DNA]</scope>
    <source>
        <strain evidence="2">DSM 3384</strain>
    </source>
</reference>
<evidence type="ECO:0000313" key="2">
    <source>
        <dbReference type="Proteomes" id="UP000199608"/>
    </source>
</evidence>
<evidence type="ECO:0000313" key="1">
    <source>
        <dbReference type="EMBL" id="SDU04459.1"/>
    </source>
</evidence>
<dbReference type="SUPFAM" id="SSF56784">
    <property type="entry name" value="HAD-like"/>
    <property type="match status" value="1"/>
</dbReference>
<organism evidence="1 2">
    <name type="scientific">Desulfobacula phenolica</name>
    <dbReference type="NCBI Taxonomy" id="90732"/>
    <lineage>
        <taxon>Bacteria</taxon>
        <taxon>Pseudomonadati</taxon>
        <taxon>Thermodesulfobacteriota</taxon>
        <taxon>Desulfobacteria</taxon>
        <taxon>Desulfobacterales</taxon>
        <taxon>Desulfobacteraceae</taxon>
        <taxon>Desulfobacula</taxon>
    </lineage>
</organism>
<keyword evidence="2" id="KW-1185">Reference proteome</keyword>
<dbReference type="InterPro" id="IPR036412">
    <property type="entry name" value="HAD-like_sf"/>
</dbReference>
<dbReference type="EMBL" id="FNLL01000004">
    <property type="protein sequence ID" value="SDU04459.1"/>
    <property type="molecule type" value="Genomic_DNA"/>
</dbReference>
<dbReference type="RefSeq" id="WP_014956554.1">
    <property type="nucleotide sequence ID" value="NZ_FNLL01000004.1"/>
</dbReference>
<sequence>MIDINIPGFGQQTIEHVVFDYNGTIAKDGVLIKGVKDGIKQFSDKVRFHVITADTFGFVKKQLNGIDCALTIIPEKDQAQSKLDYIQKLGTQHTLCVGNGSNDRMMLKAACIGIAVLQEEGLSCDCLLSSDLVIKHVLDMFGFLNIPQRLIATLRT</sequence>
<dbReference type="Gene3D" id="3.40.50.1000">
    <property type="entry name" value="HAD superfamily/HAD-like"/>
    <property type="match status" value="1"/>
</dbReference>
<accession>A0A1H2FAU2</accession>
<proteinExistence type="predicted"/>
<gene>
    <name evidence="1" type="ORF">SAMN04487931_10455</name>
</gene>
<dbReference type="InterPro" id="IPR023214">
    <property type="entry name" value="HAD_sf"/>
</dbReference>
<protein>
    <submittedName>
        <fullName evidence="1">Soluble P-type ATPase</fullName>
    </submittedName>
</protein>